<name>A0ABQ5JQL1_9LACO</name>
<gene>
    <name evidence="2" type="ORF">JCM31185_06850</name>
</gene>
<dbReference type="Pfam" id="PF02486">
    <property type="entry name" value="Rep_trans"/>
    <property type="match status" value="1"/>
</dbReference>
<accession>A0ABQ5JQL1</accession>
<keyword evidence="3" id="KW-1185">Reference proteome</keyword>
<feature type="domain" description="Replication initiation protein-like C-terminal" evidence="1">
    <location>
        <begin position="6"/>
        <end position="153"/>
    </location>
</feature>
<comment type="caution">
    <text evidence="2">The sequence shown here is derived from an EMBL/GenBank/DDBJ whole genome shotgun (WGS) entry which is preliminary data.</text>
</comment>
<proteinExistence type="predicted"/>
<dbReference type="EMBL" id="BQXO01000002">
    <property type="protein sequence ID" value="GKT05396.1"/>
    <property type="molecule type" value="Genomic_DNA"/>
</dbReference>
<dbReference type="InterPro" id="IPR003491">
    <property type="entry name" value="REP-like_C"/>
</dbReference>
<evidence type="ECO:0000259" key="1">
    <source>
        <dbReference type="Pfam" id="PF02486"/>
    </source>
</evidence>
<evidence type="ECO:0000313" key="2">
    <source>
        <dbReference type="EMBL" id="GKT05396.1"/>
    </source>
</evidence>
<dbReference type="RefSeq" id="WP_407883434.1">
    <property type="nucleotide sequence ID" value="NZ_BQXO01000002.1"/>
</dbReference>
<reference evidence="2 3" key="1">
    <citation type="submission" date="2022-03" db="EMBL/GenBank/DDBJ databases">
        <title>Draft genome sequence of Furfurilactobacillus curtus JCM 31185.</title>
        <authorList>
            <person name="Suzuki S."/>
            <person name="Endo A."/>
            <person name="Kajikawa A."/>
        </authorList>
    </citation>
    <scope>NUCLEOTIDE SEQUENCE [LARGE SCALE GENOMIC DNA]</scope>
    <source>
        <strain evidence="2 3">JCM 31185</strain>
    </source>
</reference>
<protein>
    <recommendedName>
        <fullName evidence="1">Replication initiation protein-like C-terminal domain-containing protein</fullName>
    </recommendedName>
</protein>
<organism evidence="2 3">
    <name type="scientific">Furfurilactobacillus curtus</name>
    <dbReference type="NCBI Taxonomy" id="1746200"/>
    <lineage>
        <taxon>Bacteria</taxon>
        <taxon>Bacillati</taxon>
        <taxon>Bacillota</taxon>
        <taxon>Bacilli</taxon>
        <taxon>Lactobacillales</taxon>
        <taxon>Lactobacillaceae</taxon>
        <taxon>Furfurilactobacillus</taxon>
    </lineage>
</organism>
<sequence>MATSFRFKRLDVAVDERGSSIRLKPKTVQNYLSKGLLTSRLQSVRFINERKISSGIDTGVSCYLGKRANDAHVFIYDKGLEQQQVVGQWYRVELRFKNNYCNQLVAVLLSDDTSLGKYVADWLGARVQFRSPIGVSEIRRRGLVAWYARYLKELSKQGLDFY</sequence>
<evidence type="ECO:0000313" key="3">
    <source>
        <dbReference type="Proteomes" id="UP001628078"/>
    </source>
</evidence>
<dbReference type="Proteomes" id="UP001628078">
    <property type="component" value="Unassembled WGS sequence"/>
</dbReference>